<dbReference type="GO" id="GO:0006508">
    <property type="term" value="P:proteolysis"/>
    <property type="evidence" value="ECO:0007669"/>
    <property type="project" value="UniProtKB-KW"/>
</dbReference>
<evidence type="ECO:0000256" key="3">
    <source>
        <dbReference type="SAM" id="SignalP"/>
    </source>
</evidence>
<keyword evidence="5" id="KW-0378">Hydrolase</keyword>
<evidence type="ECO:0000256" key="1">
    <source>
        <dbReference type="ARBA" id="ARBA00023157"/>
    </source>
</evidence>
<sequence length="287" mass="31996">MFIAGKLVQLLVVAWLAALTVGAESQCGRLEERLLYTTDERTEPSEYPWIGVLLQSTGNGYTNTRCTVVIVNQLHVLTTATCVKRFKNRTGNVSAVVMVGVWDESHSPDEEFACNNKGFCVPGPKLYNVAEIKVHPDADKDTGDNDMAILRLVEPLEWTNYIQPICMEGNAEPESLINRNLHFTGFTHTDNVKGKGLAMTVSRQKCKQLTSASTLPPENQLCGFPVKRTKFYEGTALMDISVERNVPHSFYLVALLARVMSVGASTTHIYQDLRRARPWIMENTATK</sequence>
<dbReference type="SUPFAM" id="SSF50494">
    <property type="entry name" value="Trypsin-like serine proteases"/>
    <property type="match status" value="1"/>
</dbReference>
<feature type="chain" id="PRO_5017255468" evidence="3">
    <location>
        <begin position="26"/>
        <end position="287"/>
    </location>
</feature>
<comment type="similarity">
    <text evidence="2">Belongs to the peptidase S1 family. CLIP subfamily.</text>
</comment>
<dbReference type="InterPro" id="IPR001254">
    <property type="entry name" value="Trypsin_dom"/>
</dbReference>
<dbReference type="OrthoDB" id="7840639at2759"/>
<evidence type="ECO:0000313" key="5">
    <source>
        <dbReference type="EMBL" id="SPP83097.1"/>
    </source>
</evidence>
<dbReference type="GO" id="GO:0004252">
    <property type="term" value="F:serine-type endopeptidase activity"/>
    <property type="evidence" value="ECO:0007669"/>
    <property type="project" value="InterPro"/>
</dbReference>
<dbReference type="InterPro" id="IPR043504">
    <property type="entry name" value="Peptidase_S1_PA_chymotrypsin"/>
</dbReference>
<organism evidence="5 6">
    <name type="scientific">Drosophila guanche</name>
    <name type="common">Fruit fly</name>
    <dbReference type="NCBI Taxonomy" id="7266"/>
    <lineage>
        <taxon>Eukaryota</taxon>
        <taxon>Metazoa</taxon>
        <taxon>Ecdysozoa</taxon>
        <taxon>Arthropoda</taxon>
        <taxon>Hexapoda</taxon>
        <taxon>Insecta</taxon>
        <taxon>Pterygota</taxon>
        <taxon>Neoptera</taxon>
        <taxon>Endopterygota</taxon>
        <taxon>Diptera</taxon>
        <taxon>Brachycera</taxon>
        <taxon>Muscomorpha</taxon>
        <taxon>Ephydroidea</taxon>
        <taxon>Drosophilidae</taxon>
        <taxon>Drosophila</taxon>
        <taxon>Sophophora</taxon>
    </lineage>
</organism>
<gene>
    <name evidence="5" type="ORF">DGUA_6G017888</name>
</gene>
<dbReference type="Pfam" id="PF00089">
    <property type="entry name" value="Trypsin"/>
    <property type="match status" value="1"/>
</dbReference>
<evidence type="ECO:0000256" key="2">
    <source>
        <dbReference type="ARBA" id="ARBA00024195"/>
    </source>
</evidence>
<keyword evidence="5" id="KW-0645">Protease</keyword>
<dbReference type="InterPro" id="IPR009003">
    <property type="entry name" value="Peptidase_S1_PA"/>
</dbReference>
<dbReference type="SMART" id="SM00020">
    <property type="entry name" value="Tryp_SPc"/>
    <property type="match status" value="1"/>
</dbReference>
<evidence type="ECO:0000259" key="4">
    <source>
        <dbReference type="PROSITE" id="PS50240"/>
    </source>
</evidence>
<dbReference type="Gene3D" id="2.40.10.10">
    <property type="entry name" value="Trypsin-like serine proteases"/>
    <property type="match status" value="1"/>
</dbReference>
<dbReference type="OMA" id="WIMENTA"/>
<dbReference type="AlphaFoldDB" id="A0A3B0JLF4"/>
<evidence type="ECO:0000313" key="6">
    <source>
        <dbReference type="Proteomes" id="UP000268350"/>
    </source>
</evidence>
<dbReference type="Proteomes" id="UP000268350">
    <property type="component" value="Unassembled WGS sequence"/>
</dbReference>
<keyword evidence="6" id="KW-1185">Reference proteome</keyword>
<dbReference type="STRING" id="7266.A0A3B0JLF4"/>
<accession>A0A3B0JLF4</accession>
<dbReference type="InterPro" id="IPR051487">
    <property type="entry name" value="Ser/Thr_Proteases_Immune/Dev"/>
</dbReference>
<dbReference type="PROSITE" id="PS50240">
    <property type="entry name" value="TRYPSIN_DOM"/>
    <property type="match status" value="1"/>
</dbReference>
<feature type="signal peptide" evidence="3">
    <location>
        <begin position="1"/>
        <end position="25"/>
    </location>
</feature>
<proteinExistence type="inferred from homology"/>
<reference evidence="6" key="1">
    <citation type="submission" date="2018-01" db="EMBL/GenBank/DDBJ databases">
        <authorList>
            <person name="Alioto T."/>
            <person name="Alioto T."/>
        </authorList>
    </citation>
    <scope>NUCLEOTIDE SEQUENCE [LARGE SCALE GENOMIC DNA]</scope>
</reference>
<dbReference type="PANTHER" id="PTHR24256">
    <property type="entry name" value="TRYPTASE-RELATED"/>
    <property type="match status" value="1"/>
</dbReference>
<protein>
    <submittedName>
        <fullName evidence="5">Blast:Serine protease easter</fullName>
    </submittedName>
</protein>
<dbReference type="EMBL" id="OUUW01000007">
    <property type="protein sequence ID" value="SPP83097.1"/>
    <property type="molecule type" value="Genomic_DNA"/>
</dbReference>
<feature type="domain" description="Peptidase S1" evidence="4">
    <location>
        <begin position="20"/>
        <end position="285"/>
    </location>
</feature>
<name>A0A3B0JLF4_DROGU</name>
<keyword evidence="1" id="KW-1015">Disulfide bond</keyword>
<keyword evidence="3" id="KW-0732">Signal</keyword>